<accession>A0A397JT35</accession>
<dbReference type="Proteomes" id="UP000266861">
    <property type="component" value="Unassembled WGS sequence"/>
</dbReference>
<evidence type="ECO:0000313" key="1">
    <source>
        <dbReference type="EMBL" id="RHZ87560.1"/>
    </source>
</evidence>
<dbReference type="InterPro" id="IPR011333">
    <property type="entry name" value="SKP1/BTB/POZ_sf"/>
</dbReference>
<keyword evidence="2" id="KW-1185">Reference proteome</keyword>
<protein>
    <recommendedName>
        <fullName evidence="3">BTB domain-containing protein</fullName>
    </recommendedName>
</protein>
<proteinExistence type="predicted"/>
<evidence type="ECO:0000313" key="2">
    <source>
        <dbReference type="Proteomes" id="UP000266861"/>
    </source>
</evidence>
<comment type="caution">
    <text evidence="1">The sequence shown here is derived from an EMBL/GenBank/DDBJ whole genome shotgun (WGS) entry which is preliminary data.</text>
</comment>
<dbReference type="AlphaFoldDB" id="A0A397JT35"/>
<dbReference type="OrthoDB" id="1022638at2759"/>
<gene>
    <name evidence="1" type="ORF">Glove_33g162</name>
</gene>
<evidence type="ECO:0008006" key="3">
    <source>
        <dbReference type="Google" id="ProtNLM"/>
    </source>
</evidence>
<organism evidence="1 2">
    <name type="scientific">Diversispora epigaea</name>
    <dbReference type="NCBI Taxonomy" id="1348612"/>
    <lineage>
        <taxon>Eukaryota</taxon>
        <taxon>Fungi</taxon>
        <taxon>Fungi incertae sedis</taxon>
        <taxon>Mucoromycota</taxon>
        <taxon>Glomeromycotina</taxon>
        <taxon>Glomeromycetes</taxon>
        <taxon>Diversisporales</taxon>
        <taxon>Diversisporaceae</taxon>
        <taxon>Diversispora</taxon>
    </lineage>
</organism>
<name>A0A397JT35_9GLOM</name>
<dbReference type="EMBL" id="PQFF01000031">
    <property type="protein sequence ID" value="RHZ87560.1"/>
    <property type="molecule type" value="Genomic_DNA"/>
</dbReference>
<dbReference type="SUPFAM" id="SSF54695">
    <property type="entry name" value="POZ domain"/>
    <property type="match status" value="1"/>
</dbReference>
<sequence>MNNSNIRNIGRSTTTTAAATIIILSITTAATLAITFGSLTPPLCPNLSANAFVDSITTALHHATNISQQSYNTTTINNNKNLPPQVIQPKQQQQQIVHSQQQQFVSHQLNKLLTTSCSIQLSQNLVELLEVENKKKSFIAHSNILKYRSSYFRQELETIQTNENNIKIITKPSISSKILVETRFIFDLMLIANEFELEELSNKLETILIEDEASHFSLVYRSIFVKENLNLENFCIDIVVKYPNLIFDSSDFTSLPESSHFSPYTRGTLHRNKSKAIYFPACKISGYFKKHSKFSKGYFGPKVTELPPRINELKGPFSTIISEDHAAEISSWIDLVVTKVKGTDEIIEGYNPLACDNTRNSVSVWMETKYNFIFSLKNGNIQNSILSKVLRTDSAVCKNDLFSEKSNFNLDYYEKRIKTSDRFSIDNYEEGNKANQNISAIDNATAAVVFATASNAVAAAKSTNTLLVNATVNVATRTAIHHATINTIMKNTLQQSNNSATIDNNKNLPPHVQIIFTKTTTTSYSAGTILTTTNSAQQVIQRQQVAEPDFNVKFNNN</sequence>
<reference evidence="1 2" key="1">
    <citation type="submission" date="2018-08" db="EMBL/GenBank/DDBJ databases">
        <title>Genome and evolution of the arbuscular mycorrhizal fungus Diversispora epigaea (formerly Glomus versiforme) and its bacterial endosymbionts.</title>
        <authorList>
            <person name="Sun X."/>
            <person name="Fei Z."/>
            <person name="Harrison M."/>
        </authorList>
    </citation>
    <scope>NUCLEOTIDE SEQUENCE [LARGE SCALE GENOMIC DNA]</scope>
    <source>
        <strain evidence="1 2">IT104</strain>
    </source>
</reference>